<accession>A0ABM9HAD8</accession>
<keyword evidence="3" id="KW-1003">Cell membrane</keyword>
<keyword evidence="7" id="KW-0813">Transport</keyword>
<feature type="transmembrane region" description="Helical" evidence="8">
    <location>
        <begin position="16"/>
        <end position="37"/>
    </location>
</feature>
<evidence type="ECO:0000256" key="7">
    <source>
        <dbReference type="RuleBase" id="RU003879"/>
    </source>
</evidence>
<keyword evidence="7" id="KW-0653">Protein transport</keyword>
<evidence type="ECO:0000256" key="3">
    <source>
        <dbReference type="ARBA" id="ARBA00022475"/>
    </source>
</evidence>
<keyword evidence="6 8" id="KW-0472">Membrane</keyword>
<name>A0ABM9HAD8_9BACT</name>
<comment type="similarity">
    <text evidence="2 7">Belongs to the ExbD/TolR family.</text>
</comment>
<gene>
    <name evidence="9" type="ORF">NSPWAT_0243</name>
</gene>
<keyword evidence="5 8" id="KW-1133">Transmembrane helix</keyword>
<comment type="subcellular location">
    <subcellularLocation>
        <location evidence="1">Cell membrane</location>
        <topology evidence="1">Single-pass membrane protein</topology>
    </subcellularLocation>
    <subcellularLocation>
        <location evidence="7">Cell membrane</location>
        <topology evidence="7">Single-pass type II membrane protein</topology>
    </subcellularLocation>
</comment>
<evidence type="ECO:0000256" key="5">
    <source>
        <dbReference type="ARBA" id="ARBA00022989"/>
    </source>
</evidence>
<evidence type="ECO:0000256" key="4">
    <source>
        <dbReference type="ARBA" id="ARBA00022692"/>
    </source>
</evidence>
<evidence type="ECO:0000256" key="8">
    <source>
        <dbReference type="SAM" id="Phobius"/>
    </source>
</evidence>
<evidence type="ECO:0000256" key="1">
    <source>
        <dbReference type="ARBA" id="ARBA00004162"/>
    </source>
</evidence>
<evidence type="ECO:0000256" key="6">
    <source>
        <dbReference type="ARBA" id="ARBA00023136"/>
    </source>
</evidence>
<evidence type="ECO:0000256" key="2">
    <source>
        <dbReference type="ARBA" id="ARBA00005811"/>
    </source>
</evidence>
<dbReference type="EMBL" id="OX336137">
    <property type="protein sequence ID" value="CAI2717102.1"/>
    <property type="molecule type" value="Genomic_DNA"/>
</dbReference>
<keyword evidence="4 7" id="KW-0812">Transmembrane</keyword>
<dbReference type="Proteomes" id="UP001157733">
    <property type="component" value="Chromosome"/>
</dbReference>
<reference evidence="9 10" key="1">
    <citation type="submission" date="2022-09" db="EMBL/GenBank/DDBJ databases">
        <authorList>
            <person name="Kop L."/>
        </authorList>
    </citation>
    <scope>NUCLEOTIDE SEQUENCE [LARGE SCALE GENOMIC DNA]</scope>
    <source>
        <strain evidence="9 10">347</strain>
    </source>
</reference>
<dbReference type="Gene3D" id="3.30.420.270">
    <property type="match status" value="1"/>
</dbReference>
<keyword evidence="10" id="KW-1185">Reference proteome</keyword>
<dbReference type="RefSeq" id="WP_282010067.1">
    <property type="nucleotide sequence ID" value="NZ_OX336137.1"/>
</dbReference>
<dbReference type="PANTHER" id="PTHR30558:SF3">
    <property type="entry name" value="BIOPOLYMER TRANSPORT PROTEIN EXBD-RELATED"/>
    <property type="match status" value="1"/>
</dbReference>
<dbReference type="PANTHER" id="PTHR30558">
    <property type="entry name" value="EXBD MEMBRANE COMPONENT OF PMF-DRIVEN MACROMOLECULE IMPORT SYSTEM"/>
    <property type="match status" value="1"/>
</dbReference>
<dbReference type="InterPro" id="IPR003400">
    <property type="entry name" value="ExbD"/>
</dbReference>
<evidence type="ECO:0000313" key="10">
    <source>
        <dbReference type="Proteomes" id="UP001157733"/>
    </source>
</evidence>
<sequence length="138" mass="15192">MVSLKVQPRKNKGLDIAPLVDIVFLLLIFFMLTSTFIRQEGMDIELPEAESSESFNMKSIKIQIQENGTLMAGDKKVSLDEMRSILGTAVEKDSSVPIIIEADKKTDFDLFAKILDMARLLGAGNIVIATDPLKSTSS</sequence>
<proteinExistence type="inferred from homology"/>
<evidence type="ECO:0000313" key="9">
    <source>
        <dbReference type="EMBL" id="CAI2717102.1"/>
    </source>
</evidence>
<protein>
    <submittedName>
        <fullName evidence="9">Biopolymer transport protein ExbD/TolR</fullName>
    </submittedName>
</protein>
<dbReference type="Pfam" id="PF02472">
    <property type="entry name" value="ExbD"/>
    <property type="match status" value="1"/>
</dbReference>
<organism evidence="9 10">
    <name type="scientific">Nitrospina watsonii</name>
    <dbReference type="NCBI Taxonomy" id="1323948"/>
    <lineage>
        <taxon>Bacteria</taxon>
        <taxon>Pseudomonadati</taxon>
        <taxon>Nitrospinota/Tectimicrobiota group</taxon>
        <taxon>Nitrospinota</taxon>
        <taxon>Nitrospinia</taxon>
        <taxon>Nitrospinales</taxon>
        <taxon>Nitrospinaceae</taxon>
        <taxon>Nitrospina</taxon>
    </lineage>
</organism>